<evidence type="ECO:0000313" key="8">
    <source>
        <dbReference type="EMBL" id="QEK50809.1"/>
    </source>
</evidence>
<organism evidence="8 9">
    <name type="scientific">Pedobacter aquae</name>
    <dbReference type="NCBI Taxonomy" id="2605747"/>
    <lineage>
        <taxon>Bacteria</taxon>
        <taxon>Pseudomonadati</taxon>
        <taxon>Bacteroidota</taxon>
        <taxon>Sphingobacteriia</taxon>
        <taxon>Sphingobacteriales</taxon>
        <taxon>Sphingobacteriaceae</taxon>
        <taxon>Pedobacter</taxon>
    </lineage>
</organism>
<accession>A0A5C0VFH6</accession>
<evidence type="ECO:0000256" key="4">
    <source>
        <dbReference type="ARBA" id="ARBA00022723"/>
    </source>
</evidence>
<feature type="binding site" evidence="7">
    <location>
        <position position="14"/>
    </location>
    <ligand>
        <name>Mg(2+)</name>
        <dbReference type="ChEBI" id="CHEBI:18420"/>
    </ligand>
</feature>
<dbReference type="GO" id="GO:0016788">
    <property type="term" value="F:hydrolase activity, acting on ester bonds"/>
    <property type="evidence" value="ECO:0007669"/>
    <property type="project" value="InterPro"/>
</dbReference>
<proteinExistence type="inferred from homology"/>
<dbReference type="SFLD" id="SFLDG01138">
    <property type="entry name" value="C1.6.2:_Deoxy-d-mannose-octulo"/>
    <property type="match status" value="1"/>
</dbReference>
<dbReference type="InterPro" id="IPR023214">
    <property type="entry name" value="HAD_sf"/>
</dbReference>
<dbReference type="PANTHER" id="PTHR21485:SF3">
    <property type="entry name" value="N-ACYLNEURAMINATE CYTIDYLYLTRANSFERASE"/>
    <property type="match status" value="1"/>
</dbReference>
<comment type="cofactor">
    <cofactor evidence="1 7">
        <name>Mg(2+)</name>
        <dbReference type="ChEBI" id="CHEBI:18420"/>
    </cofactor>
</comment>
<dbReference type="InterPro" id="IPR036412">
    <property type="entry name" value="HAD-like_sf"/>
</dbReference>
<dbReference type="Gene3D" id="3.40.50.1000">
    <property type="entry name" value="HAD superfamily/HAD-like"/>
    <property type="match status" value="1"/>
</dbReference>
<dbReference type="InterPro" id="IPR010023">
    <property type="entry name" value="KdsC_fam"/>
</dbReference>
<dbReference type="SFLD" id="SFLDG01136">
    <property type="entry name" value="C1.6:_Phosphoserine_Phosphatas"/>
    <property type="match status" value="1"/>
</dbReference>
<dbReference type="FunFam" id="3.40.50.1000:FF:000029">
    <property type="entry name" value="3-deoxy-D-manno-octulosonate 8-phosphate phosphatase KdsC"/>
    <property type="match status" value="1"/>
</dbReference>
<dbReference type="Proteomes" id="UP000323653">
    <property type="component" value="Chromosome"/>
</dbReference>
<comment type="subunit">
    <text evidence="3">Homotetramer.</text>
</comment>
<keyword evidence="5 8" id="KW-0378">Hydrolase</keyword>
<dbReference type="KEGG" id="pej:FYC62_03330"/>
<dbReference type="Pfam" id="PF08282">
    <property type="entry name" value="Hydrolase_3"/>
    <property type="match status" value="1"/>
</dbReference>
<dbReference type="GO" id="GO:0046872">
    <property type="term" value="F:metal ion binding"/>
    <property type="evidence" value="ECO:0007669"/>
    <property type="project" value="UniProtKB-KW"/>
</dbReference>
<dbReference type="InterPro" id="IPR050793">
    <property type="entry name" value="CMP-NeuNAc_synthase"/>
</dbReference>
<dbReference type="SUPFAM" id="SSF56784">
    <property type="entry name" value="HAD-like"/>
    <property type="match status" value="1"/>
</dbReference>
<evidence type="ECO:0000256" key="3">
    <source>
        <dbReference type="ARBA" id="ARBA00011881"/>
    </source>
</evidence>
<reference evidence="8 9" key="1">
    <citation type="submission" date="2019-08" db="EMBL/GenBank/DDBJ databases">
        <title>Pedobacter sp. nov., isolated from Han river, South Korea.</title>
        <authorList>
            <person name="Lee D.-H."/>
            <person name="Kim Y.-S."/>
            <person name="Hwang E.-M."/>
            <person name="Le Tran T.C."/>
            <person name="Cha C.-J."/>
        </authorList>
    </citation>
    <scope>NUCLEOTIDE SEQUENCE [LARGE SCALE GENOMIC DNA]</scope>
    <source>
        <strain evidence="8 9">CJ43</strain>
    </source>
</reference>
<dbReference type="NCBIfam" id="TIGR01670">
    <property type="entry name" value="KdsC-phosphatas"/>
    <property type="match status" value="1"/>
</dbReference>
<dbReference type="GO" id="GO:0008781">
    <property type="term" value="F:N-acylneuraminate cytidylyltransferase activity"/>
    <property type="evidence" value="ECO:0007669"/>
    <property type="project" value="TreeGrafter"/>
</dbReference>
<keyword evidence="4 7" id="KW-0479">Metal-binding</keyword>
<keyword evidence="6 7" id="KW-0460">Magnesium</keyword>
<gene>
    <name evidence="8" type="ORF">FYC62_03330</name>
</gene>
<feature type="binding site" evidence="7">
    <location>
        <position position="107"/>
    </location>
    <ligand>
        <name>Mg(2+)</name>
        <dbReference type="ChEBI" id="CHEBI:18420"/>
    </ligand>
</feature>
<dbReference type="SFLD" id="SFLDS00003">
    <property type="entry name" value="Haloacid_Dehalogenase"/>
    <property type="match status" value="1"/>
</dbReference>
<sequence length="176" mass="19285">MLEKLKDISTFIFDVDGVLTNGNVLVTETGEQLRQFNIKDGYALQLAVKKGYNIIVISGAKSSGVEKRLLGLGIQHIFLGISDKIAVYHQLIKEEKLKADDFLYVGDDIPDLPMMQIAPLAVCPADAVEEIKAVAHYISPQNGGSGVARDIIEKVLKIQHNWFDAQPNAHDGSISK</sequence>
<evidence type="ECO:0000256" key="1">
    <source>
        <dbReference type="ARBA" id="ARBA00001946"/>
    </source>
</evidence>
<dbReference type="PANTHER" id="PTHR21485">
    <property type="entry name" value="HAD SUPERFAMILY MEMBERS CMAS AND KDSC"/>
    <property type="match status" value="1"/>
</dbReference>
<evidence type="ECO:0000256" key="2">
    <source>
        <dbReference type="ARBA" id="ARBA00005893"/>
    </source>
</evidence>
<dbReference type="RefSeq" id="WP_149073909.1">
    <property type="nucleotide sequence ID" value="NZ_CP043329.1"/>
</dbReference>
<protein>
    <submittedName>
        <fullName evidence="8">HAD hydrolase family protein</fullName>
    </submittedName>
</protein>
<dbReference type="PIRSF" id="PIRSF006118">
    <property type="entry name" value="KDO8-P_Ptase"/>
    <property type="match status" value="1"/>
</dbReference>
<evidence type="ECO:0000256" key="7">
    <source>
        <dbReference type="PIRSR" id="PIRSR006118-2"/>
    </source>
</evidence>
<name>A0A5C0VFH6_9SPHI</name>
<evidence type="ECO:0000256" key="5">
    <source>
        <dbReference type="ARBA" id="ARBA00022801"/>
    </source>
</evidence>
<dbReference type="AlphaFoldDB" id="A0A5C0VFH6"/>
<evidence type="ECO:0000313" key="9">
    <source>
        <dbReference type="Proteomes" id="UP000323653"/>
    </source>
</evidence>
<comment type="similarity">
    <text evidence="2">Belongs to the KdsC family.</text>
</comment>
<dbReference type="EMBL" id="CP043329">
    <property type="protein sequence ID" value="QEK50809.1"/>
    <property type="molecule type" value="Genomic_DNA"/>
</dbReference>
<keyword evidence="9" id="KW-1185">Reference proteome</keyword>
<feature type="binding site" evidence="7">
    <location>
        <position position="16"/>
    </location>
    <ligand>
        <name>substrate</name>
    </ligand>
</feature>
<evidence type="ECO:0000256" key="6">
    <source>
        <dbReference type="ARBA" id="ARBA00022842"/>
    </source>
</evidence>